<dbReference type="FunFam" id="3.40.50.720:FF:000213">
    <property type="entry name" value="Putative 2-hydroxyacid dehydrogenase"/>
    <property type="match status" value="1"/>
</dbReference>
<dbReference type="PROSITE" id="PS00065">
    <property type="entry name" value="D_2_HYDROXYACID_DH_1"/>
    <property type="match status" value="1"/>
</dbReference>
<evidence type="ECO:0000256" key="4">
    <source>
        <dbReference type="RuleBase" id="RU003719"/>
    </source>
</evidence>
<dbReference type="CDD" id="cd12156">
    <property type="entry name" value="HPPR"/>
    <property type="match status" value="1"/>
</dbReference>
<keyword evidence="8" id="KW-1185">Reference proteome</keyword>
<keyword evidence="2 4" id="KW-0560">Oxidoreductase</keyword>
<keyword evidence="3" id="KW-0520">NAD</keyword>
<dbReference type="RefSeq" id="WP_094813521.1">
    <property type="nucleotide sequence ID" value="NZ_NEVU01000002.1"/>
</dbReference>
<dbReference type="SUPFAM" id="SSF52283">
    <property type="entry name" value="Formate/glycerate dehydrogenase catalytic domain-like"/>
    <property type="match status" value="1"/>
</dbReference>
<feature type="domain" description="D-isomer specific 2-hydroxyacid dehydrogenase NAD-binding" evidence="6">
    <location>
        <begin position="113"/>
        <end position="286"/>
    </location>
</feature>
<protein>
    <submittedName>
        <fullName evidence="7">Hydroxyacid dehydrogenase</fullName>
    </submittedName>
</protein>
<dbReference type="InterPro" id="IPR029752">
    <property type="entry name" value="D-isomer_DH_CS1"/>
</dbReference>
<comment type="caution">
    <text evidence="7">The sequence shown here is derived from an EMBL/GenBank/DDBJ whole genome shotgun (WGS) entry which is preliminary data.</text>
</comment>
<evidence type="ECO:0000259" key="5">
    <source>
        <dbReference type="Pfam" id="PF00389"/>
    </source>
</evidence>
<dbReference type="GO" id="GO:0016618">
    <property type="term" value="F:hydroxypyruvate reductase [NAD(P)H] activity"/>
    <property type="evidence" value="ECO:0007669"/>
    <property type="project" value="TreeGrafter"/>
</dbReference>
<name>A0A261VM63_9BORD</name>
<organism evidence="7 8">
    <name type="scientific">Bordetella genomosp. 12</name>
    <dbReference type="NCBI Taxonomy" id="463035"/>
    <lineage>
        <taxon>Bacteria</taxon>
        <taxon>Pseudomonadati</taxon>
        <taxon>Pseudomonadota</taxon>
        <taxon>Betaproteobacteria</taxon>
        <taxon>Burkholderiales</taxon>
        <taxon>Alcaligenaceae</taxon>
        <taxon>Bordetella</taxon>
    </lineage>
</organism>
<dbReference type="GO" id="GO:0030267">
    <property type="term" value="F:glyoxylate reductase (NADPH) activity"/>
    <property type="evidence" value="ECO:0007669"/>
    <property type="project" value="TreeGrafter"/>
</dbReference>
<dbReference type="InterPro" id="IPR050223">
    <property type="entry name" value="D-isomer_2-hydroxyacid_DH"/>
</dbReference>
<keyword evidence="1" id="KW-0521">NADP</keyword>
<dbReference type="Pfam" id="PF02826">
    <property type="entry name" value="2-Hacid_dh_C"/>
    <property type="match status" value="1"/>
</dbReference>
<dbReference type="Gene3D" id="3.40.50.720">
    <property type="entry name" value="NAD(P)-binding Rossmann-like Domain"/>
    <property type="match status" value="2"/>
</dbReference>
<evidence type="ECO:0000259" key="6">
    <source>
        <dbReference type="Pfam" id="PF02826"/>
    </source>
</evidence>
<accession>A0A261VM63</accession>
<dbReference type="InterPro" id="IPR006140">
    <property type="entry name" value="D-isomer_DH_NAD-bd"/>
</dbReference>
<dbReference type="OrthoDB" id="9805416at2"/>
<evidence type="ECO:0000313" key="8">
    <source>
        <dbReference type="Proteomes" id="UP000216429"/>
    </source>
</evidence>
<dbReference type="SUPFAM" id="SSF51735">
    <property type="entry name" value="NAD(P)-binding Rossmann-fold domains"/>
    <property type="match status" value="1"/>
</dbReference>
<gene>
    <name evidence="7" type="ORF">CAL22_08215</name>
</gene>
<proteinExistence type="inferred from homology"/>
<evidence type="ECO:0000313" key="7">
    <source>
        <dbReference type="EMBL" id="OZI75185.1"/>
    </source>
</evidence>
<dbReference type="Pfam" id="PF00389">
    <property type="entry name" value="2-Hacid_dh"/>
    <property type="match status" value="1"/>
</dbReference>
<dbReference type="InterPro" id="IPR036291">
    <property type="entry name" value="NAD(P)-bd_dom_sf"/>
</dbReference>
<evidence type="ECO:0000256" key="3">
    <source>
        <dbReference type="ARBA" id="ARBA00023027"/>
    </source>
</evidence>
<feature type="domain" description="D-isomer specific 2-hydroxyacid dehydrogenase catalytic" evidence="5">
    <location>
        <begin position="26"/>
        <end position="317"/>
    </location>
</feature>
<evidence type="ECO:0000256" key="2">
    <source>
        <dbReference type="ARBA" id="ARBA00023002"/>
    </source>
</evidence>
<comment type="similarity">
    <text evidence="4">Belongs to the D-isomer specific 2-hydroxyacid dehydrogenase family.</text>
</comment>
<dbReference type="GO" id="GO:0051287">
    <property type="term" value="F:NAD binding"/>
    <property type="evidence" value="ECO:0007669"/>
    <property type="project" value="InterPro"/>
</dbReference>
<reference evidence="8" key="1">
    <citation type="submission" date="2017-05" db="EMBL/GenBank/DDBJ databases">
        <title>Complete and WGS of Bordetella genogroups.</title>
        <authorList>
            <person name="Spilker T."/>
            <person name="Lipuma J."/>
        </authorList>
    </citation>
    <scope>NUCLEOTIDE SEQUENCE [LARGE SCALE GENOMIC DNA]</scope>
    <source>
        <strain evidence="8">AU6712</strain>
    </source>
</reference>
<evidence type="ECO:0000256" key="1">
    <source>
        <dbReference type="ARBA" id="ARBA00022857"/>
    </source>
</evidence>
<dbReference type="AlphaFoldDB" id="A0A261VM63"/>
<dbReference type="PANTHER" id="PTHR10996:SF178">
    <property type="entry name" value="2-HYDROXYACID DEHYDROGENASE YGL185C-RELATED"/>
    <property type="match status" value="1"/>
</dbReference>
<sequence>MTSKHRIIQVGPLAGSATANQRLAASYDVVELWKHQDRAAALAEFGPGVTALVTSANMGARADLIAALPDLKAICSWGVGYETIDVQAAQERGIQVSNTPDVLTDCVADLAWGLLIAAARRMGQGERFVRAGQWGQVHGSIPLGMRVSGKKLGVIGLGRIGEAIARRGLGFDMQVRYHNRRERSDVDYGYAASLTELADWADFLIVATVGGPSTRHLVNREVLRALGPKGIIVNIARGPVIDEAAMVSLLESGELGFAALDVFEHEPKVPEFLRTTDQAVVLPHIGSATTETRMDMENLMLENLAAYFATGKVTTPV</sequence>
<dbReference type="GO" id="GO:0005829">
    <property type="term" value="C:cytosol"/>
    <property type="evidence" value="ECO:0007669"/>
    <property type="project" value="TreeGrafter"/>
</dbReference>
<dbReference type="InterPro" id="IPR006139">
    <property type="entry name" value="D-isomer_2_OHA_DH_cat_dom"/>
</dbReference>
<dbReference type="EMBL" id="NEVU01000002">
    <property type="protein sequence ID" value="OZI75185.1"/>
    <property type="molecule type" value="Genomic_DNA"/>
</dbReference>
<dbReference type="Proteomes" id="UP000216429">
    <property type="component" value="Unassembled WGS sequence"/>
</dbReference>
<dbReference type="PANTHER" id="PTHR10996">
    <property type="entry name" value="2-HYDROXYACID DEHYDROGENASE-RELATED"/>
    <property type="match status" value="1"/>
</dbReference>